<protein>
    <submittedName>
        <fullName evidence="1">Uncharacterized protein</fullName>
    </submittedName>
</protein>
<sequence>MGPPTIVDSNNFANDGETMNVTSDFDTQYLATTSSIPVPLVYDAMGQPFMEEPYLIQPLGTMQLESRPTLEIAASSNPYDDMSIDELKADLEQLLERVKITSTTGPEWDQIRVWLAIVLLELGIVVVQQVPVVSTHCYDVPLPSYYHEVPMLQAS</sequence>
<accession>A0A4Q2DC73</accession>
<keyword evidence="2" id="KW-1185">Reference proteome</keyword>
<gene>
    <name evidence="1" type="ORF">EST38_g9836</name>
</gene>
<organism evidence="1 2">
    <name type="scientific">Candolleomyces aberdarensis</name>
    <dbReference type="NCBI Taxonomy" id="2316362"/>
    <lineage>
        <taxon>Eukaryota</taxon>
        <taxon>Fungi</taxon>
        <taxon>Dikarya</taxon>
        <taxon>Basidiomycota</taxon>
        <taxon>Agaricomycotina</taxon>
        <taxon>Agaricomycetes</taxon>
        <taxon>Agaricomycetidae</taxon>
        <taxon>Agaricales</taxon>
        <taxon>Agaricineae</taxon>
        <taxon>Psathyrellaceae</taxon>
        <taxon>Candolleomyces</taxon>
    </lineage>
</organism>
<reference evidence="1 2" key="1">
    <citation type="submission" date="2019-01" db="EMBL/GenBank/DDBJ databases">
        <title>Draft genome sequence of Psathyrella aberdarensis IHI B618.</title>
        <authorList>
            <person name="Buettner E."/>
            <person name="Kellner H."/>
        </authorList>
    </citation>
    <scope>NUCLEOTIDE SEQUENCE [LARGE SCALE GENOMIC DNA]</scope>
    <source>
        <strain evidence="1 2">IHI B618</strain>
    </source>
</reference>
<evidence type="ECO:0000313" key="1">
    <source>
        <dbReference type="EMBL" id="RXW16015.1"/>
    </source>
</evidence>
<comment type="caution">
    <text evidence="1">The sequence shown here is derived from an EMBL/GenBank/DDBJ whole genome shotgun (WGS) entry which is preliminary data.</text>
</comment>
<name>A0A4Q2DC73_9AGAR</name>
<proteinExistence type="predicted"/>
<evidence type="ECO:0000313" key="2">
    <source>
        <dbReference type="Proteomes" id="UP000290288"/>
    </source>
</evidence>
<dbReference type="AlphaFoldDB" id="A0A4Q2DC73"/>
<dbReference type="Proteomes" id="UP000290288">
    <property type="component" value="Unassembled WGS sequence"/>
</dbReference>
<dbReference type="EMBL" id="SDEE01000483">
    <property type="protein sequence ID" value="RXW16015.1"/>
    <property type="molecule type" value="Genomic_DNA"/>
</dbReference>